<dbReference type="InterPro" id="IPR043993">
    <property type="entry name" value="T4SS_pilin"/>
</dbReference>
<dbReference type="EMBL" id="PHAH01000051">
    <property type="protein sequence ID" value="PKM87234.1"/>
    <property type="molecule type" value="Genomic_DNA"/>
</dbReference>
<keyword evidence="1" id="KW-1133">Transmembrane helix</keyword>
<comment type="caution">
    <text evidence="2">The sequence shown here is derived from an EMBL/GenBank/DDBJ whole genome shotgun (WGS) entry which is preliminary data.</text>
</comment>
<dbReference type="AlphaFoldDB" id="A0A2N2DXQ1"/>
<dbReference type="Pfam" id="PF18895">
    <property type="entry name" value="T4SS_pilin"/>
    <property type="match status" value="1"/>
</dbReference>
<accession>A0A2N2DXQ1</accession>
<evidence type="ECO:0000256" key="1">
    <source>
        <dbReference type="SAM" id="Phobius"/>
    </source>
</evidence>
<organism evidence="2 3">
    <name type="scientific">Candidatus Falkowbacteria bacterium HGW-Falkowbacteria-2</name>
    <dbReference type="NCBI Taxonomy" id="2013769"/>
    <lineage>
        <taxon>Bacteria</taxon>
        <taxon>Candidatus Falkowiibacteriota</taxon>
    </lineage>
</organism>
<reference evidence="2 3" key="1">
    <citation type="journal article" date="2017" name="ISME J.">
        <title>Potential for microbial H2 and metal transformations associated with novel bacteria and archaea in deep terrestrial subsurface sediments.</title>
        <authorList>
            <person name="Hernsdorf A.W."/>
            <person name="Amano Y."/>
            <person name="Miyakawa K."/>
            <person name="Ise K."/>
            <person name="Suzuki Y."/>
            <person name="Anantharaman K."/>
            <person name="Probst A."/>
            <person name="Burstein D."/>
            <person name="Thomas B.C."/>
            <person name="Banfield J.F."/>
        </authorList>
    </citation>
    <scope>NUCLEOTIDE SEQUENCE [LARGE SCALE GENOMIC DNA]</scope>
    <source>
        <strain evidence="2">HGW-Falkowbacteria-2</strain>
    </source>
</reference>
<gene>
    <name evidence="2" type="ORF">CVU83_03225</name>
</gene>
<keyword evidence="1" id="KW-0812">Transmembrane</keyword>
<proteinExistence type="predicted"/>
<keyword evidence="1" id="KW-0472">Membrane</keyword>
<feature type="transmembrane region" description="Helical" evidence="1">
    <location>
        <begin position="94"/>
        <end position="116"/>
    </location>
</feature>
<evidence type="ECO:0000313" key="2">
    <source>
        <dbReference type="EMBL" id="PKM87234.1"/>
    </source>
</evidence>
<sequence length="131" mass="14131">MIKRLPLVALISTLVIIPLALPDLALAQSIVDNTTSDYQTGNYDLNDMVLLAIRASRIILGLVGSLALLMFIYGGLMFLISSGSSEKVTKAKNIIIAAAIGLIIVFTSFVIIRFVLEMMGISWNGIYTPGK</sequence>
<protein>
    <submittedName>
        <fullName evidence="2">Uncharacterized protein</fullName>
    </submittedName>
</protein>
<feature type="transmembrane region" description="Helical" evidence="1">
    <location>
        <begin position="51"/>
        <end position="73"/>
    </location>
</feature>
<dbReference type="Proteomes" id="UP000233325">
    <property type="component" value="Unassembled WGS sequence"/>
</dbReference>
<name>A0A2N2DXQ1_9BACT</name>
<evidence type="ECO:0000313" key="3">
    <source>
        <dbReference type="Proteomes" id="UP000233325"/>
    </source>
</evidence>